<dbReference type="AlphaFoldDB" id="A0AB39IVU5"/>
<gene>
    <name evidence="1" type="ORF">LF929_009130</name>
</gene>
<evidence type="ECO:0000313" key="1">
    <source>
        <dbReference type="EMBL" id="XDL26329.1"/>
    </source>
</evidence>
<protein>
    <recommendedName>
        <fullName evidence="2">Phage protein</fullName>
    </recommendedName>
</protein>
<accession>A0AB39IVU5</accession>
<dbReference type="GeneID" id="302581832"/>
<evidence type="ECO:0008006" key="2">
    <source>
        <dbReference type="Google" id="ProtNLM"/>
    </source>
</evidence>
<sequence length="77" mass="8737">MSDNVFITKETNEIIKAALTGDNFNNLLIIVANQLPLRNGAVRDHYSVRYDEFYSAIHDMVKQSLNYKPTDTESGTN</sequence>
<reference evidence="1" key="1">
    <citation type="submission" date="2024-07" db="EMBL/GenBank/DDBJ databases">
        <authorList>
            <person name="Pedron J."/>
        </authorList>
    </citation>
    <scope>NUCLEOTIDE SEQUENCE</scope>
    <source>
        <strain evidence="1">A003-S1-M15</strain>
    </source>
</reference>
<organism evidence="1">
    <name type="scientific">Dickeya oryzae</name>
    <dbReference type="NCBI Taxonomy" id="1240404"/>
    <lineage>
        <taxon>Bacteria</taxon>
        <taxon>Pseudomonadati</taxon>
        <taxon>Pseudomonadota</taxon>
        <taxon>Gammaproteobacteria</taxon>
        <taxon>Enterobacterales</taxon>
        <taxon>Pectobacteriaceae</taxon>
        <taxon>Dickeya</taxon>
    </lineage>
</organism>
<proteinExistence type="predicted"/>
<name>A0AB39IVU5_9GAMM</name>
<dbReference type="EMBL" id="CP162670">
    <property type="protein sequence ID" value="XDL26329.1"/>
    <property type="molecule type" value="Genomic_DNA"/>
</dbReference>
<dbReference type="RefSeq" id="WP_152494860.1">
    <property type="nucleotide sequence ID" value="NZ_CP162670.1"/>
</dbReference>